<keyword evidence="2" id="KW-1133">Transmembrane helix</keyword>
<keyword evidence="3" id="KW-0732">Signal</keyword>
<dbReference type="AlphaFoldDB" id="A0A9P1IN08"/>
<gene>
    <name evidence="4" type="ORF">CAMP_LOCUS10674</name>
</gene>
<dbReference type="PROSITE" id="PS51257">
    <property type="entry name" value="PROKAR_LIPOPROTEIN"/>
    <property type="match status" value="1"/>
</dbReference>
<organism evidence="4 5">
    <name type="scientific">Caenorhabditis angaria</name>
    <dbReference type="NCBI Taxonomy" id="860376"/>
    <lineage>
        <taxon>Eukaryota</taxon>
        <taxon>Metazoa</taxon>
        <taxon>Ecdysozoa</taxon>
        <taxon>Nematoda</taxon>
        <taxon>Chromadorea</taxon>
        <taxon>Rhabditida</taxon>
        <taxon>Rhabditina</taxon>
        <taxon>Rhabditomorpha</taxon>
        <taxon>Rhabditoidea</taxon>
        <taxon>Rhabditidae</taxon>
        <taxon>Peloderinae</taxon>
        <taxon>Caenorhabditis</taxon>
    </lineage>
</organism>
<feature type="compositionally biased region" description="Low complexity" evidence="1">
    <location>
        <begin position="36"/>
        <end position="58"/>
    </location>
</feature>
<keyword evidence="2" id="KW-0472">Membrane</keyword>
<evidence type="ECO:0000313" key="4">
    <source>
        <dbReference type="EMBL" id="CAI5448037.1"/>
    </source>
</evidence>
<feature type="compositionally biased region" description="Basic and acidic residues" evidence="1">
    <location>
        <begin position="24"/>
        <end position="33"/>
    </location>
</feature>
<dbReference type="Proteomes" id="UP001152747">
    <property type="component" value="Unassembled WGS sequence"/>
</dbReference>
<evidence type="ECO:0000313" key="5">
    <source>
        <dbReference type="Proteomes" id="UP001152747"/>
    </source>
</evidence>
<feature type="region of interest" description="Disordered" evidence="1">
    <location>
        <begin position="24"/>
        <end position="64"/>
    </location>
</feature>
<comment type="caution">
    <text evidence="4">The sequence shown here is derived from an EMBL/GenBank/DDBJ whole genome shotgun (WGS) entry which is preliminary data.</text>
</comment>
<evidence type="ECO:0000256" key="1">
    <source>
        <dbReference type="SAM" id="MobiDB-lite"/>
    </source>
</evidence>
<feature type="transmembrane region" description="Helical" evidence="2">
    <location>
        <begin position="65"/>
        <end position="83"/>
    </location>
</feature>
<dbReference type="EMBL" id="CANHGI010000004">
    <property type="protein sequence ID" value="CAI5448037.1"/>
    <property type="molecule type" value="Genomic_DNA"/>
</dbReference>
<evidence type="ECO:0000256" key="2">
    <source>
        <dbReference type="SAM" id="Phobius"/>
    </source>
</evidence>
<accession>A0A9P1IN08</accession>
<proteinExistence type="predicted"/>
<name>A0A9P1IN08_9PELO</name>
<feature type="signal peptide" evidence="3">
    <location>
        <begin position="1"/>
        <end position="21"/>
    </location>
</feature>
<keyword evidence="5" id="KW-1185">Reference proteome</keyword>
<sequence length="86" mass="8928">MRAYLITILFVLAMACIYVAAKEGEKKDDKPPADTKPPGSEPSSSGSEESGSSGNSTGKGEKSSAGMMGVASIISMAISYLLVNYF</sequence>
<evidence type="ECO:0000256" key="3">
    <source>
        <dbReference type="SAM" id="SignalP"/>
    </source>
</evidence>
<protein>
    <submittedName>
        <fullName evidence="4">Uncharacterized protein</fullName>
    </submittedName>
</protein>
<feature type="chain" id="PRO_5040219341" evidence="3">
    <location>
        <begin position="22"/>
        <end position="86"/>
    </location>
</feature>
<reference evidence="4" key="1">
    <citation type="submission" date="2022-11" db="EMBL/GenBank/DDBJ databases">
        <authorList>
            <person name="Kikuchi T."/>
        </authorList>
    </citation>
    <scope>NUCLEOTIDE SEQUENCE</scope>
    <source>
        <strain evidence="4">PS1010</strain>
    </source>
</reference>
<keyword evidence="2" id="KW-0812">Transmembrane</keyword>